<dbReference type="Proteomes" id="UP000250796">
    <property type="component" value="Chromosome MESINF"/>
</dbReference>
<proteinExistence type="predicted"/>
<evidence type="ECO:0000313" key="3">
    <source>
        <dbReference type="Proteomes" id="UP000250796"/>
    </source>
</evidence>
<evidence type="ECO:0000259" key="1">
    <source>
        <dbReference type="Pfam" id="PF09992"/>
    </source>
</evidence>
<protein>
    <recommendedName>
        <fullName evidence="1">Phosphodiester glycosidase domain-containing protein</fullName>
    </recommendedName>
</protein>
<name>A0A7Z7LFJ3_9BACT</name>
<dbReference type="InterPro" id="IPR018711">
    <property type="entry name" value="NAGPA"/>
</dbReference>
<reference evidence="2 3" key="1">
    <citation type="submission" date="2017-01" db="EMBL/GenBank/DDBJ databases">
        <authorList>
            <person name="Erauso G."/>
        </authorList>
    </citation>
    <scope>NUCLEOTIDE SEQUENCE [LARGE SCALE GENOMIC DNA]</scope>
    <source>
        <strain evidence="2">MESINF1</strain>
    </source>
</reference>
<dbReference type="EMBL" id="LS974202">
    <property type="protein sequence ID" value="SSC13165.1"/>
    <property type="molecule type" value="Genomic_DNA"/>
</dbReference>
<dbReference type="KEGG" id="minf:MESINF_1721"/>
<organism evidence="2 3">
    <name type="scientific">Mesotoga infera</name>
    <dbReference type="NCBI Taxonomy" id="1236046"/>
    <lineage>
        <taxon>Bacteria</taxon>
        <taxon>Thermotogati</taxon>
        <taxon>Thermotogota</taxon>
        <taxon>Thermotogae</taxon>
        <taxon>Kosmotogales</taxon>
        <taxon>Kosmotogaceae</taxon>
        <taxon>Mesotoga</taxon>
    </lineage>
</organism>
<dbReference type="PANTHER" id="PTHR40446">
    <property type="entry name" value="N-ACETYLGLUCOSAMINE-1-PHOSPHODIESTER ALPHA-N-ACETYLGLUCOSAMINIDASE"/>
    <property type="match status" value="1"/>
</dbReference>
<dbReference type="RefSeq" id="WP_169699342.1">
    <property type="nucleotide sequence ID" value="NZ_LS974202.1"/>
</dbReference>
<feature type="domain" description="Phosphodiester glycosidase" evidence="1">
    <location>
        <begin position="408"/>
        <end position="544"/>
    </location>
</feature>
<gene>
    <name evidence="2" type="ORF">MESINF_1721</name>
</gene>
<evidence type="ECO:0000313" key="2">
    <source>
        <dbReference type="EMBL" id="SSC13165.1"/>
    </source>
</evidence>
<accession>A0A7Z7LFJ3</accession>
<dbReference type="AlphaFoldDB" id="A0A7Z7LFJ3"/>
<keyword evidence="3" id="KW-1185">Reference proteome</keyword>
<sequence length="557" mass="61946">MRRLFILLFTVVCLTALSKNLVYLDEKGQMMTYADVVISSPSGEFVSIEIIDKMLKGVVISQSLRQEETIMILPSGAIVSLSHKTSRATVEFGNEFDNALLIRDGVVYINSELLSVITRASIFSGTNSLVLYSQPLRIKKIDNQVDSIKILLDRKVLPDFITYWWTGSGSLAITLRPAMVDPLLDYDEVSISSGRDFVRLIFDKPWGDIEYEIDGLYVVFRSKSGLGRMVQIETASSYSLSLYESYVDGRRFSMSYLEMNPEKLVFSVELAYNGIAALEKASDIFNRRKPEIMINGGYFDQNQNLPIGLLIRDGEVLGLPSLGRPALYVTDKGRVYVSRMDIIYLAEIGGRTVQITGVNSPYRGEVVLYTDEYRNTLPEFDDFQYLVIENSGRVVSKGYVSFVKQGTNVLVLSPSAVQKSGNISVGNTVKFKLINSYGENLVSAVEGGPMIIHDGVPVSDYERNYYSSSLIDVRAPRTLVGIKKTGEIVFIVIDGYQQSSYGLSMKEMIEFFKDKGFDSLMCLDGGKSSIMMVEGKVVNTPSSGIPSLPVVIMGTRK</sequence>
<dbReference type="PANTHER" id="PTHR40446:SF2">
    <property type="entry name" value="N-ACETYLGLUCOSAMINE-1-PHOSPHODIESTER ALPHA-N-ACETYLGLUCOSAMINIDASE"/>
    <property type="match status" value="1"/>
</dbReference>
<dbReference type="Pfam" id="PF09992">
    <property type="entry name" value="NAGPA"/>
    <property type="match status" value="1"/>
</dbReference>